<reference evidence="2 3" key="1">
    <citation type="submission" date="2016-08" db="EMBL/GenBank/DDBJ databases">
        <title>A Parts List for Fungal Cellulosomes Revealed by Comparative Genomics.</title>
        <authorList>
            <consortium name="DOE Joint Genome Institute"/>
            <person name="Haitjema C.H."/>
            <person name="Gilmore S.P."/>
            <person name="Henske J.K."/>
            <person name="Solomon K.V."/>
            <person name="De Groot R."/>
            <person name="Kuo A."/>
            <person name="Mondo S.J."/>
            <person name="Salamov A.A."/>
            <person name="Labutti K."/>
            <person name="Zhao Z."/>
            <person name="Chiniquy J."/>
            <person name="Barry K."/>
            <person name="Brewer H.M."/>
            <person name="Purvine S.O."/>
            <person name="Wright A.T."/>
            <person name="Boxma B."/>
            <person name="Van Alen T."/>
            <person name="Hackstein J.H."/>
            <person name="Baker S.E."/>
            <person name="Grigoriev I.V."/>
            <person name="O'Malley M.A."/>
        </authorList>
    </citation>
    <scope>NUCLEOTIDE SEQUENCE [LARGE SCALE GENOMIC DNA]</scope>
    <source>
        <strain evidence="2 3">G1</strain>
    </source>
</reference>
<dbReference type="PANTHER" id="PTHR12111:SF2">
    <property type="entry name" value="SPLICING FACTOR YJU2B-RELATED"/>
    <property type="match status" value="1"/>
</dbReference>
<comment type="caution">
    <text evidence="2">The sequence shown here is derived from an EMBL/GenBank/DDBJ whole genome shotgun (WGS) entry which is preliminary data.</text>
</comment>
<dbReference type="GO" id="GO:0000398">
    <property type="term" value="P:mRNA splicing, via spliceosome"/>
    <property type="evidence" value="ECO:0007669"/>
    <property type="project" value="InterPro"/>
</dbReference>
<dbReference type="EMBL" id="MCOG01000103">
    <property type="protein sequence ID" value="ORY48002.1"/>
    <property type="molecule type" value="Genomic_DNA"/>
</dbReference>
<name>A0A1Y2CLW8_9FUNG</name>
<dbReference type="STRING" id="1754190.A0A1Y2CLW8"/>
<proteinExistence type="inferred from homology"/>
<evidence type="ECO:0000256" key="1">
    <source>
        <dbReference type="ARBA" id="ARBA00005595"/>
    </source>
</evidence>
<accession>A0A1Y2CLW8</accession>
<organism evidence="2 3">
    <name type="scientific">Neocallimastix californiae</name>
    <dbReference type="NCBI Taxonomy" id="1754190"/>
    <lineage>
        <taxon>Eukaryota</taxon>
        <taxon>Fungi</taxon>
        <taxon>Fungi incertae sedis</taxon>
        <taxon>Chytridiomycota</taxon>
        <taxon>Chytridiomycota incertae sedis</taxon>
        <taxon>Neocallimastigomycetes</taxon>
        <taxon>Neocallimastigales</taxon>
        <taxon>Neocallimastigaceae</taxon>
        <taxon>Neocallimastix</taxon>
    </lineage>
</organism>
<gene>
    <name evidence="2" type="ORF">LY90DRAFT_523598</name>
</gene>
<protein>
    <submittedName>
        <fullName evidence="2">DUF572-domain-containing protein</fullName>
    </submittedName>
</protein>
<dbReference type="GO" id="GO:0005684">
    <property type="term" value="C:U2-type spliceosomal complex"/>
    <property type="evidence" value="ECO:0007669"/>
    <property type="project" value="TreeGrafter"/>
</dbReference>
<comment type="similarity">
    <text evidence="1">Belongs to the CWC16 family.</text>
</comment>
<sequence length="199" mass="23602">MAERKATNKYYPPDWDPSKGSINKYVGQHPYRDRARKLDQGILIVRFELPYNILCEGCNNYITQGNRYNAEKKKIGMYYTTPIFSFRMKCHLCSNWIEIHTDPKNTEYVIVSGARRKIEDWDAKENGSIELTDEKEKEKLESNAFYKLENDITNKKKTDESIPILTQLQNLNNRQWKDPYTASYNIRKKFRVSIITKRN</sequence>
<evidence type="ECO:0000313" key="2">
    <source>
        <dbReference type="EMBL" id="ORY48002.1"/>
    </source>
</evidence>
<dbReference type="Pfam" id="PF04502">
    <property type="entry name" value="Saf4_Yju2"/>
    <property type="match status" value="1"/>
</dbReference>
<keyword evidence="3" id="KW-1185">Reference proteome</keyword>
<dbReference type="PANTHER" id="PTHR12111">
    <property type="entry name" value="SPLICING FACTOR YJU2"/>
    <property type="match status" value="1"/>
</dbReference>
<dbReference type="Proteomes" id="UP000193920">
    <property type="component" value="Unassembled WGS sequence"/>
</dbReference>
<dbReference type="InterPro" id="IPR007590">
    <property type="entry name" value="Saf4/Yju2"/>
</dbReference>
<dbReference type="AlphaFoldDB" id="A0A1Y2CLW8"/>
<dbReference type="OrthoDB" id="360327at2759"/>
<dbReference type="GO" id="GO:0071014">
    <property type="term" value="C:post-mRNA release spliceosomal complex"/>
    <property type="evidence" value="ECO:0007669"/>
    <property type="project" value="TreeGrafter"/>
</dbReference>
<evidence type="ECO:0000313" key="3">
    <source>
        <dbReference type="Proteomes" id="UP000193920"/>
    </source>
</evidence>